<dbReference type="GO" id="GO:0007160">
    <property type="term" value="P:cell-matrix adhesion"/>
    <property type="evidence" value="ECO:0007669"/>
    <property type="project" value="TreeGrafter"/>
</dbReference>
<evidence type="ECO:0000313" key="3">
    <source>
        <dbReference type="Proteomes" id="UP000694388"/>
    </source>
</evidence>
<dbReference type="GO" id="GO:0009897">
    <property type="term" value="C:external side of plasma membrane"/>
    <property type="evidence" value="ECO:0007669"/>
    <property type="project" value="TreeGrafter"/>
</dbReference>
<dbReference type="GO" id="GO:0033627">
    <property type="term" value="P:cell adhesion mediated by integrin"/>
    <property type="evidence" value="ECO:0007669"/>
    <property type="project" value="TreeGrafter"/>
</dbReference>
<accession>A0A8C4QRE9</accession>
<protein>
    <submittedName>
        <fullName evidence="2">Uncharacterized protein</fullName>
    </submittedName>
</protein>
<dbReference type="InterPro" id="IPR028994">
    <property type="entry name" value="Integrin_alpha_N"/>
</dbReference>
<reference evidence="2" key="2">
    <citation type="submission" date="2025-09" db="UniProtKB">
        <authorList>
            <consortium name="Ensembl"/>
        </authorList>
    </citation>
    <scope>IDENTIFICATION</scope>
</reference>
<dbReference type="Proteomes" id="UP000694388">
    <property type="component" value="Unplaced"/>
</dbReference>
<organism evidence="2 3">
    <name type="scientific">Eptatretus burgeri</name>
    <name type="common">Inshore hagfish</name>
    <dbReference type="NCBI Taxonomy" id="7764"/>
    <lineage>
        <taxon>Eukaryota</taxon>
        <taxon>Metazoa</taxon>
        <taxon>Chordata</taxon>
        <taxon>Craniata</taxon>
        <taxon>Vertebrata</taxon>
        <taxon>Cyclostomata</taxon>
        <taxon>Myxini</taxon>
        <taxon>Myxiniformes</taxon>
        <taxon>Myxinidae</taxon>
        <taxon>Eptatretinae</taxon>
        <taxon>Eptatretus</taxon>
    </lineage>
</organism>
<dbReference type="GO" id="GO:0007229">
    <property type="term" value="P:integrin-mediated signaling pathway"/>
    <property type="evidence" value="ECO:0007669"/>
    <property type="project" value="TreeGrafter"/>
</dbReference>
<dbReference type="PANTHER" id="PTHR23220">
    <property type="entry name" value="INTEGRIN ALPHA"/>
    <property type="match status" value="1"/>
</dbReference>
<proteinExistence type="predicted"/>
<dbReference type="Gene3D" id="2.130.10.130">
    <property type="entry name" value="Integrin alpha, N-terminal"/>
    <property type="match status" value="1"/>
</dbReference>
<reference evidence="2" key="1">
    <citation type="submission" date="2025-08" db="UniProtKB">
        <authorList>
            <consortium name="Ensembl"/>
        </authorList>
    </citation>
    <scope>IDENTIFICATION</scope>
</reference>
<dbReference type="Ensembl" id="ENSEBUT00000020032.1">
    <property type="protein sequence ID" value="ENSEBUP00000019455.1"/>
    <property type="gene ID" value="ENSEBUG00000012096.1"/>
</dbReference>
<sequence length="158" mass="17470">MAPCPWCTVGLCVVTVLVQGAWTFNVGVKSATVFQLPTSRQFAYSVRQFTKEQKNWLLITDPWAGNVGERGGQIYRCPVKKNGKNDCERILLDSHFSKEYHGNMSMGLSLSGDEKTFVACAPLWAQHCGSSYFPVGACQVKNILTENQFSITPTRQGG</sequence>
<dbReference type="GeneTree" id="ENSGT00940000156303"/>
<dbReference type="PANTHER" id="PTHR23220:SF134">
    <property type="entry name" value="INTEGRIN ALPHA-2 DOMAIN-CONTAINING PROTEIN"/>
    <property type="match status" value="1"/>
</dbReference>
<evidence type="ECO:0000313" key="2">
    <source>
        <dbReference type="Ensembl" id="ENSEBUP00000019455.1"/>
    </source>
</evidence>
<dbReference type="AlphaFoldDB" id="A0A8C4QRE9"/>
<dbReference type="GO" id="GO:0005178">
    <property type="term" value="F:integrin binding"/>
    <property type="evidence" value="ECO:0007669"/>
    <property type="project" value="TreeGrafter"/>
</dbReference>
<feature type="signal peptide" evidence="1">
    <location>
        <begin position="1"/>
        <end position="23"/>
    </location>
</feature>
<name>A0A8C4QRE9_EPTBU</name>
<evidence type="ECO:0000256" key="1">
    <source>
        <dbReference type="SAM" id="SignalP"/>
    </source>
</evidence>
<dbReference type="GO" id="GO:0098609">
    <property type="term" value="P:cell-cell adhesion"/>
    <property type="evidence" value="ECO:0007669"/>
    <property type="project" value="TreeGrafter"/>
</dbReference>
<keyword evidence="1" id="KW-0732">Signal</keyword>
<dbReference type="SUPFAM" id="SSF69318">
    <property type="entry name" value="Integrin alpha N-terminal domain"/>
    <property type="match status" value="1"/>
</dbReference>
<keyword evidence="3" id="KW-1185">Reference proteome</keyword>
<feature type="chain" id="PRO_5034199440" evidence="1">
    <location>
        <begin position="24"/>
        <end position="158"/>
    </location>
</feature>
<dbReference type="GO" id="GO:0008305">
    <property type="term" value="C:integrin complex"/>
    <property type="evidence" value="ECO:0007669"/>
    <property type="project" value="TreeGrafter"/>
</dbReference>